<evidence type="ECO:0000313" key="3">
    <source>
        <dbReference type="Proteomes" id="UP000235293"/>
    </source>
</evidence>
<keyword evidence="1" id="KW-0472">Membrane</keyword>
<accession>A0A9X7FFM1</accession>
<dbReference type="RefSeq" id="WP_004110027.1">
    <property type="nucleotide sequence ID" value="NZ_CP083176.1"/>
</dbReference>
<protein>
    <submittedName>
        <fullName evidence="2">Pilus assembly protein</fullName>
    </submittedName>
</protein>
<dbReference type="AlphaFoldDB" id="A0A9X7FFM1"/>
<keyword evidence="1" id="KW-0812">Transmembrane</keyword>
<feature type="transmembrane region" description="Helical" evidence="1">
    <location>
        <begin position="189"/>
        <end position="211"/>
    </location>
</feature>
<keyword evidence="1" id="KW-1133">Transmembrane helix</keyword>
<organism evidence="2 3">
    <name type="scientific">Gardnerella swidsinskii</name>
    <dbReference type="NCBI Taxonomy" id="2792979"/>
    <lineage>
        <taxon>Bacteria</taxon>
        <taxon>Bacillati</taxon>
        <taxon>Actinomycetota</taxon>
        <taxon>Actinomycetes</taxon>
        <taxon>Bifidobacteriales</taxon>
        <taxon>Bifidobacteriaceae</taxon>
        <taxon>Gardnerella</taxon>
    </lineage>
</organism>
<reference evidence="2 3" key="1">
    <citation type="submission" date="2017-09" db="EMBL/GenBank/DDBJ databases">
        <title>Bacterial strain isolated from the female urinary microbiota.</title>
        <authorList>
            <person name="Thomas-White K."/>
            <person name="Kumar N."/>
            <person name="Forster S."/>
            <person name="Putonti C."/>
            <person name="Lawley T."/>
            <person name="Wolfe A.J."/>
        </authorList>
    </citation>
    <scope>NUCLEOTIDE SEQUENCE [LARGE SCALE GENOMIC DNA]</scope>
    <source>
        <strain evidence="2 3">UMB0411</strain>
    </source>
</reference>
<evidence type="ECO:0000256" key="1">
    <source>
        <dbReference type="SAM" id="Phobius"/>
    </source>
</evidence>
<gene>
    <name evidence="2" type="ORF">CJ213_04230</name>
</gene>
<feature type="transmembrane region" description="Helical" evidence="1">
    <location>
        <begin position="6"/>
        <end position="26"/>
    </location>
</feature>
<proteinExistence type="predicted"/>
<name>A0A9X7FFM1_9BIFI</name>
<dbReference type="EMBL" id="PNGY01000001">
    <property type="protein sequence ID" value="PMC55305.1"/>
    <property type="molecule type" value="Genomic_DNA"/>
</dbReference>
<comment type="caution">
    <text evidence="2">The sequence shown here is derived from an EMBL/GenBank/DDBJ whole genome shotgun (WGS) entry which is preliminary data.</text>
</comment>
<dbReference type="Proteomes" id="UP000235293">
    <property type="component" value="Unassembled WGS sequence"/>
</dbReference>
<dbReference type="GeneID" id="95681261"/>
<evidence type="ECO:0000313" key="2">
    <source>
        <dbReference type="EMBL" id="PMC55305.1"/>
    </source>
</evidence>
<sequence length="215" mass="24401">MESTKQLLFIIPLFVVIVWQWVSLKLECDSLDNRMRFNSKIMLVKYEWRNSKVSYVDPLLGLHMIIVSLRSGVAITRALSAVGEVFPCGQGMWLCSVSNALLAGDTWHEAWSSTYTKQDNFELENKSKFTNRKNLDSSEILARWLMTSLKESWCYGSSPVPVLSALAQHYEINMANIARQESSKLSVRLLLPVGLCFLPSFICIGILPTVMSLMR</sequence>